<accession>A0AAW1NY10</accession>
<keyword evidence="2" id="KW-0812">Transmembrane</keyword>
<dbReference type="Proteomes" id="UP001465755">
    <property type="component" value="Unassembled WGS sequence"/>
</dbReference>
<reference evidence="3 4" key="1">
    <citation type="journal article" date="2024" name="Nat. Commun.">
        <title>Phylogenomics reveals the evolutionary origins of lichenization in chlorophyte algae.</title>
        <authorList>
            <person name="Puginier C."/>
            <person name="Libourel C."/>
            <person name="Otte J."/>
            <person name="Skaloud P."/>
            <person name="Haon M."/>
            <person name="Grisel S."/>
            <person name="Petersen M."/>
            <person name="Berrin J.G."/>
            <person name="Delaux P.M."/>
            <person name="Dal Grande F."/>
            <person name="Keller J."/>
        </authorList>
    </citation>
    <scope>NUCLEOTIDE SEQUENCE [LARGE SCALE GENOMIC DNA]</scope>
    <source>
        <strain evidence="3 4">SAG 2036</strain>
    </source>
</reference>
<evidence type="ECO:0000256" key="2">
    <source>
        <dbReference type="SAM" id="Phobius"/>
    </source>
</evidence>
<dbReference type="InterPro" id="IPR039987">
    <property type="entry name" value="PGRL1"/>
</dbReference>
<feature type="transmembrane region" description="Helical" evidence="2">
    <location>
        <begin position="206"/>
        <end position="227"/>
    </location>
</feature>
<feature type="compositionally biased region" description="Basic and acidic residues" evidence="1">
    <location>
        <begin position="330"/>
        <end position="357"/>
    </location>
</feature>
<organism evidence="3 4">
    <name type="scientific">Symbiochloris irregularis</name>
    <dbReference type="NCBI Taxonomy" id="706552"/>
    <lineage>
        <taxon>Eukaryota</taxon>
        <taxon>Viridiplantae</taxon>
        <taxon>Chlorophyta</taxon>
        <taxon>core chlorophytes</taxon>
        <taxon>Trebouxiophyceae</taxon>
        <taxon>Trebouxiales</taxon>
        <taxon>Trebouxiaceae</taxon>
        <taxon>Symbiochloris</taxon>
    </lineage>
</organism>
<sequence>MLGHLSCSFSGPSAHSQSLRLDRQQRPVLTTGPRTHKTARRYAVVTRASSGPADVVKAAGESVSNLAKAAGQFIDEVVDDNVLNYCSLDEQGTRARKASLGEKEQQFLNALASFYYDNEPVMTNEEFDNLKEELLWEGSSIAVLSPAEQRFMEASMAYTGGKGYLSDEDYDALKRELQDQNSKVVQQGPRCSLRSRTMYSDARPDYLKITALNIPNVVLVLLTLFAVDDYTGFEITQLMELPQPWSIIVVWGLVLPVVFLVASAITNIVLKDALILKGPCPKCNVENSTYFGDILTVRGNRDKNTVNCTNCKAEMTFLSSKRQIIIQNKPDGDDQGNKAPKTDAEPSKKRDPQPQPA</sequence>
<keyword evidence="2" id="KW-1133">Transmembrane helix</keyword>
<gene>
    <name evidence="3" type="ORF">WJX73_005958</name>
</gene>
<name>A0AAW1NY10_9CHLO</name>
<feature type="region of interest" description="Disordered" evidence="1">
    <location>
        <begin position="1"/>
        <end position="36"/>
    </location>
</feature>
<dbReference type="EMBL" id="JALJOQ010000076">
    <property type="protein sequence ID" value="KAK9801394.1"/>
    <property type="molecule type" value="Genomic_DNA"/>
</dbReference>
<dbReference type="GO" id="GO:0016730">
    <property type="term" value="F:oxidoreductase activity, acting on iron-sulfur proteins as donors"/>
    <property type="evidence" value="ECO:0007669"/>
    <property type="project" value="InterPro"/>
</dbReference>
<dbReference type="PANTHER" id="PTHR31032">
    <property type="entry name" value="PGR5-LIKE PROTEIN 1B, CHLOROPLASTIC"/>
    <property type="match status" value="1"/>
</dbReference>
<comment type="caution">
    <text evidence="3">The sequence shown here is derived from an EMBL/GenBank/DDBJ whole genome shotgun (WGS) entry which is preliminary data.</text>
</comment>
<feature type="compositionally biased region" description="Polar residues" evidence="1">
    <location>
        <begin position="7"/>
        <end position="19"/>
    </location>
</feature>
<dbReference type="AlphaFoldDB" id="A0AAW1NY10"/>
<dbReference type="GO" id="GO:0009535">
    <property type="term" value="C:chloroplast thylakoid membrane"/>
    <property type="evidence" value="ECO:0007669"/>
    <property type="project" value="InterPro"/>
</dbReference>
<feature type="transmembrane region" description="Helical" evidence="2">
    <location>
        <begin position="247"/>
        <end position="270"/>
    </location>
</feature>
<evidence type="ECO:0000313" key="4">
    <source>
        <dbReference type="Proteomes" id="UP001465755"/>
    </source>
</evidence>
<dbReference type="GO" id="GO:0009773">
    <property type="term" value="P:photosynthetic electron transport in photosystem I"/>
    <property type="evidence" value="ECO:0007669"/>
    <property type="project" value="InterPro"/>
</dbReference>
<dbReference type="PANTHER" id="PTHR31032:SF1">
    <property type="entry name" value="PGR5-LIKE PROTEIN 1B, CHLOROPLASTIC"/>
    <property type="match status" value="1"/>
</dbReference>
<evidence type="ECO:0000256" key="1">
    <source>
        <dbReference type="SAM" id="MobiDB-lite"/>
    </source>
</evidence>
<keyword evidence="2" id="KW-0472">Membrane</keyword>
<protein>
    <submittedName>
        <fullName evidence="3">Uncharacterized protein</fullName>
    </submittedName>
</protein>
<feature type="region of interest" description="Disordered" evidence="1">
    <location>
        <begin position="328"/>
        <end position="357"/>
    </location>
</feature>
<evidence type="ECO:0000313" key="3">
    <source>
        <dbReference type="EMBL" id="KAK9801394.1"/>
    </source>
</evidence>
<proteinExistence type="predicted"/>
<keyword evidence="4" id="KW-1185">Reference proteome</keyword>